<dbReference type="Proteomes" id="UP000789901">
    <property type="component" value="Unassembled WGS sequence"/>
</dbReference>
<dbReference type="EMBL" id="CAJVQB010038935">
    <property type="protein sequence ID" value="CAG8826812.1"/>
    <property type="molecule type" value="Genomic_DNA"/>
</dbReference>
<accession>A0ABN7WC65</accession>
<name>A0ABN7WC65_GIGMA</name>
<protein>
    <submittedName>
        <fullName evidence="1">43865_t:CDS:1</fullName>
    </submittedName>
</protein>
<proteinExistence type="predicted"/>
<sequence>NSRTNLWKKRKAQEQLQQEAKQMRTLKEMWGIKICDQREAPLILHNNEHEEREDTIIQSQQLIETRYNELKYKLHGLQNAKKEIARLQSYEVQRLSSKDIRNIDYMSHCIRGWAKDFLVQDSLSSHQQGKHSKRLSLLSDEDISLVARSWLHSASPKDRSSLLLKKELEATIFPKLLGVLVTISKMTVLKFMHLWGFYNRAIEQQVYFDGHERKDIEEYHKSWAPRMINYRKKMDRYCGDKMEIDSCHVMVTYDEVYFYANNDMSCVWLKNSESVIQKKGQGGFIIVSDFLCPCHSSLQLTEEDSIRLELEQYVRVIIKPGVFCFNQSTNHNTYALDALVCSRMTLNLKGEKDYNFKDGWFIHNHRKVIQPMFFLDKGIKKFKGIRKGATKRTAHQQCDYLYAQLQIRIPRILDNIPLSMIRRFNSYANGLEGKDAERAVKQFKSH</sequence>
<comment type="caution">
    <text evidence="1">The sequence shown here is derived from an EMBL/GenBank/DDBJ whole genome shotgun (WGS) entry which is preliminary data.</text>
</comment>
<feature type="non-terminal residue" evidence="1">
    <location>
        <position position="1"/>
    </location>
</feature>
<dbReference type="PANTHER" id="PTHR35871:SF1">
    <property type="entry name" value="CXC1-LIKE CYSTEINE CLUSTER ASSOCIATED WITH KDZ TRANSPOSASES DOMAIN-CONTAINING PROTEIN"/>
    <property type="match status" value="1"/>
</dbReference>
<dbReference type="PANTHER" id="PTHR35871">
    <property type="entry name" value="EXPRESSED PROTEIN"/>
    <property type="match status" value="1"/>
</dbReference>
<organism evidence="1 2">
    <name type="scientific">Gigaspora margarita</name>
    <dbReference type="NCBI Taxonomy" id="4874"/>
    <lineage>
        <taxon>Eukaryota</taxon>
        <taxon>Fungi</taxon>
        <taxon>Fungi incertae sedis</taxon>
        <taxon>Mucoromycota</taxon>
        <taxon>Glomeromycotina</taxon>
        <taxon>Glomeromycetes</taxon>
        <taxon>Diversisporales</taxon>
        <taxon>Gigasporaceae</taxon>
        <taxon>Gigaspora</taxon>
    </lineage>
</organism>
<reference evidence="1 2" key="1">
    <citation type="submission" date="2021-06" db="EMBL/GenBank/DDBJ databases">
        <authorList>
            <person name="Kallberg Y."/>
            <person name="Tangrot J."/>
            <person name="Rosling A."/>
        </authorList>
    </citation>
    <scope>NUCLEOTIDE SEQUENCE [LARGE SCALE GENOMIC DNA]</scope>
    <source>
        <strain evidence="1 2">120-4 pot B 10/14</strain>
    </source>
</reference>
<evidence type="ECO:0000313" key="2">
    <source>
        <dbReference type="Proteomes" id="UP000789901"/>
    </source>
</evidence>
<evidence type="ECO:0000313" key="1">
    <source>
        <dbReference type="EMBL" id="CAG8826812.1"/>
    </source>
</evidence>
<keyword evidence="2" id="KW-1185">Reference proteome</keyword>
<gene>
    <name evidence="1" type="ORF">GMARGA_LOCUS29227</name>
</gene>